<dbReference type="OrthoDB" id="292843at2"/>
<name>A0A3N1D0E5_9ACTN</name>
<comment type="caution">
    <text evidence="1">The sequence shown here is derived from an EMBL/GenBank/DDBJ whole genome shotgun (WGS) entry which is preliminary data.</text>
</comment>
<evidence type="ECO:0000313" key="2">
    <source>
        <dbReference type="Proteomes" id="UP000272400"/>
    </source>
</evidence>
<dbReference type="SUPFAM" id="SSF48371">
    <property type="entry name" value="ARM repeat"/>
    <property type="match status" value="1"/>
</dbReference>
<dbReference type="InterPro" id="IPR011989">
    <property type="entry name" value="ARM-like"/>
</dbReference>
<keyword evidence="2" id="KW-1185">Reference proteome</keyword>
<proteinExistence type="predicted"/>
<protein>
    <recommendedName>
        <fullName evidence="3">HEAT repeat protein</fullName>
    </recommendedName>
</protein>
<evidence type="ECO:0008006" key="3">
    <source>
        <dbReference type="Google" id="ProtNLM"/>
    </source>
</evidence>
<sequence length="459" mass="47108">MLNGLDAVAWEDLEGAYGPAGEVPGLLRRVAEGGEDGWEALGALRGTILHQGSVCSATGPAVPFLGALLDGREPTSGVLWLLGDMADIVDPSVASLAEVRAAVSGLADRILPLLDHPEALVRGLAAYALAKCPGRADESVPALRARLRGEDDPTAVGNLLIAEAVLSRGDDLIREALGDERPAIRGAAALAAALACQERTVLASGPGPAWPGDPAAAAVKDCFAGGDPWLDRGDVDDVPMNLGYPWGWDPVDDLVENIPQEAVPDIVAALLASSSAPVRRAALAAAHGAFHADGPDRLPSPHRERLARNVASALTDPRPALRLAAVHALIPAGASAAGAADALAALAPQEPAAITVLAALADPRWHAPAVAHLTAGTAHPTLAADLAAHAIPLDPLLLASVHTRLATLPDDAPFDPDAHLTALREGRRPAFPHSHATERRALNGLLASWGLPSPESPAR</sequence>
<reference evidence="1 2" key="1">
    <citation type="submission" date="2018-11" db="EMBL/GenBank/DDBJ databases">
        <title>Sequencing the genomes of 1000 actinobacteria strains.</title>
        <authorList>
            <person name="Klenk H.-P."/>
        </authorList>
    </citation>
    <scope>NUCLEOTIDE SEQUENCE [LARGE SCALE GENOMIC DNA]</scope>
    <source>
        <strain evidence="1 2">DSM 44254</strain>
    </source>
</reference>
<dbReference type="RefSeq" id="WP_123666344.1">
    <property type="nucleotide sequence ID" value="NZ_RJKE01000001.1"/>
</dbReference>
<gene>
    <name evidence="1" type="ORF">EDD29_4589</name>
</gene>
<dbReference type="AlphaFoldDB" id="A0A3N1D0E5"/>
<organism evidence="1 2">
    <name type="scientific">Actinocorallia herbida</name>
    <dbReference type="NCBI Taxonomy" id="58109"/>
    <lineage>
        <taxon>Bacteria</taxon>
        <taxon>Bacillati</taxon>
        <taxon>Actinomycetota</taxon>
        <taxon>Actinomycetes</taxon>
        <taxon>Streptosporangiales</taxon>
        <taxon>Thermomonosporaceae</taxon>
        <taxon>Actinocorallia</taxon>
    </lineage>
</organism>
<accession>A0A3N1D0E5</accession>
<dbReference type="Gene3D" id="1.25.10.10">
    <property type="entry name" value="Leucine-rich Repeat Variant"/>
    <property type="match status" value="1"/>
</dbReference>
<evidence type="ECO:0000313" key="1">
    <source>
        <dbReference type="EMBL" id="ROO87001.1"/>
    </source>
</evidence>
<dbReference type="InterPro" id="IPR016024">
    <property type="entry name" value="ARM-type_fold"/>
</dbReference>
<dbReference type="EMBL" id="RJKE01000001">
    <property type="protein sequence ID" value="ROO87001.1"/>
    <property type="molecule type" value="Genomic_DNA"/>
</dbReference>
<dbReference type="Proteomes" id="UP000272400">
    <property type="component" value="Unassembled WGS sequence"/>
</dbReference>